<dbReference type="Proteomes" id="UP000269591">
    <property type="component" value="Unassembled WGS sequence"/>
</dbReference>
<keyword evidence="2" id="KW-1185">Reference proteome</keyword>
<comment type="caution">
    <text evidence="1">The sequence shown here is derived from an EMBL/GenBank/DDBJ whole genome shotgun (WGS) entry which is preliminary data.</text>
</comment>
<protein>
    <submittedName>
        <fullName evidence="1">Uncharacterized protein</fullName>
    </submittedName>
</protein>
<reference evidence="2" key="1">
    <citation type="submission" date="2018-05" db="EMBL/GenBank/DDBJ databases">
        <title>Genome Sequencing of selected type strains of the family Eggerthellaceae.</title>
        <authorList>
            <person name="Danylec N."/>
            <person name="Stoll D.A."/>
            <person name="Doetsch A."/>
            <person name="Huch M."/>
        </authorList>
    </citation>
    <scope>NUCLEOTIDE SEQUENCE [LARGE SCALE GENOMIC DNA]</scope>
    <source>
        <strain evidence="2">DSM 24851</strain>
    </source>
</reference>
<dbReference type="AlphaFoldDB" id="A0A3N0AZE3"/>
<organism evidence="1 2">
    <name type="scientific">Slackia equolifaciens</name>
    <dbReference type="NCBI Taxonomy" id="498718"/>
    <lineage>
        <taxon>Bacteria</taxon>
        <taxon>Bacillati</taxon>
        <taxon>Actinomycetota</taxon>
        <taxon>Coriobacteriia</taxon>
        <taxon>Eggerthellales</taxon>
        <taxon>Eggerthellaceae</taxon>
        <taxon>Slackia</taxon>
    </lineage>
</organism>
<name>A0A3N0AZE3_9ACTN</name>
<accession>A0A3N0AZE3</accession>
<dbReference type="EMBL" id="QIBX01000008">
    <property type="protein sequence ID" value="RNL40233.1"/>
    <property type="molecule type" value="Genomic_DNA"/>
</dbReference>
<evidence type="ECO:0000313" key="2">
    <source>
        <dbReference type="Proteomes" id="UP000269591"/>
    </source>
</evidence>
<gene>
    <name evidence="1" type="ORF">DMP06_05700</name>
</gene>
<evidence type="ECO:0000313" key="1">
    <source>
        <dbReference type="EMBL" id="RNL40233.1"/>
    </source>
</evidence>
<proteinExistence type="predicted"/>
<sequence length="73" mass="7765">MSTPSDGAANFAPSVFAAMTFGSVRSTIEAAERNAGVKSSGTLRLRAFLRMWQQTGVEANVEAWTAIFDGAHD</sequence>